<evidence type="ECO:0000259" key="1">
    <source>
        <dbReference type="Pfam" id="PF00561"/>
    </source>
</evidence>
<evidence type="ECO:0000313" key="2">
    <source>
        <dbReference type="EMBL" id="PLW85380.1"/>
    </source>
</evidence>
<sequence>MNLHQWRDSGQYFEHAGHQIFYRVEGEGELLLLIHGYPTASWDWIKIWPELTSRFRCITLDMLGFGYSDKPQQPYSIFTQADIYCTLLAQLEGSSCHVLAHDYGDTVAQELLARQNDGSLAFQMKTLNLLNGGLFPETHHAVFMQKVLVSPLGGLLVKFMKRGTLAKNLTKVFGPNTPPSEQEIDEFWEMMQYKDGHKVMHRLIHYMTERRANRERWVGALQQATIPIRLTDGVLDPVSGGHLVDRYEALIPNPDTVRLPNVGHYPQVEAPEEVLQAVLEMIDANR</sequence>
<proteinExistence type="predicted"/>
<dbReference type="Pfam" id="PF00561">
    <property type="entry name" value="Abhydrolase_1"/>
    <property type="match status" value="1"/>
</dbReference>
<dbReference type="Gene3D" id="3.40.50.1820">
    <property type="entry name" value="alpha/beta hydrolase"/>
    <property type="match status" value="1"/>
</dbReference>
<dbReference type="PANTHER" id="PTHR43798">
    <property type="entry name" value="MONOACYLGLYCEROL LIPASE"/>
    <property type="match status" value="1"/>
</dbReference>
<dbReference type="EMBL" id="PKUR01000003">
    <property type="protein sequence ID" value="PLW85380.1"/>
    <property type="molecule type" value="Genomic_DNA"/>
</dbReference>
<dbReference type="InterPro" id="IPR029058">
    <property type="entry name" value="AB_hydrolase_fold"/>
</dbReference>
<dbReference type="KEGG" id="hja:BST95_03595"/>
<dbReference type="AlphaFoldDB" id="A0AAP8SMA8"/>
<dbReference type="Proteomes" id="UP000235162">
    <property type="component" value="Unassembled WGS sequence"/>
</dbReference>
<keyword evidence="3" id="KW-1185">Reference proteome</keyword>
<dbReference type="GO" id="GO:0047372">
    <property type="term" value="F:monoacylglycerol lipase activity"/>
    <property type="evidence" value="ECO:0007669"/>
    <property type="project" value="TreeGrafter"/>
</dbReference>
<dbReference type="InterPro" id="IPR000073">
    <property type="entry name" value="AB_hydrolase_1"/>
</dbReference>
<dbReference type="InterPro" id="IPR000639">
    <property type="entry name" value="Epox_hydrolase-like"/>
</dbReference>
<dbReference type="InterPro" id="IPR050266">
    <property type="entry name" value="AB_hydrolase_sf"/>
</dbReference>
<dbReference type="GO" id="GO:0016020">
    <property type="term" value="C:membrane"/>
    <property type="evidence" value="ECO:0007669"/>
    <property type="project" value="TreeGrafter"/>
</dbReference>
<comment type="caution">
    <text evidence="2">The sequence shown here is derived from an EMBL/GenBank/DDBJ whole genome shotgun (WGS) entry which is preliminary data.</text>
</comment>
<dbReference type="PANTHER" id="PTHR43798:SF33">
    <property type="entry name" value="HYDROLASE, PUTATIVE (AFU_ORTHOLOGUE AFUA_2G14860)-RELATED"/>
    <property type="match status" value="1"/>
</dbReference>
<name>A0AAP8SMA8_9GAMM</name>
<dbReference type="RefSeq" id="WP_084198191.1">
    <property type="nucleotide sequence ID" value="NZ_BMYL01000007.1"/>
</dbReference>
<dbReference type="GO" id="GO:0046464">
    <property type="term" value="P:acylglycerol catabolic process"/>
    <property type="evidence" value="ECO:0007669"/>
    <property type="project" value="TreeGrafter"/>
</dbReference>
<gene>
    <name evidence="2" type="ORF">C0029_12160</name>
</gene>
<reference evidence="2 3" key="1">
    <citation type="submission" date="2018-01" db="EMBL/GenBank/DDBJ databases">
        <title>The draft genome sequence of Halioglobus japonicus S1-36.</title>
        <authorList>
            <person name="Du Z.-J."/>
            <person name="Shi M.-J."/>
        </authorList>
    </citation>
    <scope>NUCLEOTIDE SEQUENCE [LARGE SCALE GENOMIC DNA]</scope>
    <source>
        <strain evidence="2 3">S1-36</strain>
    </source>
</reference>
<evidence type="ECO:0000313" key="3">
    <source>
        <dbReference type="Proteomes" id="UP000235162"/>
    </source>
</evidence>
<dbReference type="SUPFAM" id="SSF53474">
    <property type="entry name" value="alpha/beta-Hydrolases"/>
    <property type="match status" value="1"/>
</dbReference>
<keyword evidence="2" id="KW-0378">Hydrolase</keyword>
<protein>
    <submittedName>
        <fullName evidence="2">Alpha/beta hydrolase</fullName>
    </submittedName>
</protein>
<accession>A0AAP8SMA8</accession>
<feature type="domain" description="AB hydrolase-1" evidence="1">
    <location>
        <begin position="30"/>
        <end position="270"/>
    </location>
</feature>
<organism evidence="2 3">
    <name type="scientific">Halioglobus japonicus</name>
    <dbReference type="NCBI Taxonomy" id="930805"/>
    <lineage>
        <taxon>Bacteria</taxon>
        <taxon>Pseudomonadati</taxon>
        <taxon>Pseudomonadota</taxon>
        <taxon>Gammaproteobacteria</taxon>
        <taxon>Cellvibrionales</taxon>
        <taxon>Halieaceae</taxon>
        <taxon>Halioglobus</taxon>
    </lineage>
</organism>
<dbReference type="PRINTS" id="PR00412">
    <property type="entry name" value="EPOXHYDRLASE"/>
</dbReference>